<evidence type="ECO:0000259" key="9">
    <source>
        <dbReference type="Pfam" id="PF00501"/>
    </source>
</evidence>
<reference evidence="11" key="1">
    <citation type="submission" date="2020-02" db="EMBL/GenBank/DDBJ databases">
        <title>Draft genome sequence of Candidatus Afipia apatlaquensis IBT-C3, a potential strain for decolorization of textile dyes.</title>
        <authorList>
            <person name="Sanchez-Reyes A."/>
            <person name="Breton-Deval L."/>
            <person name="Mangelson H."/>
            <person name="Sanchez-Flores A."/>
        </authorList>
    </citation>
    <scope>NUCLEOTIDE SEQUENCE [LARGE SCALE GENOMIC DNA]</scope>
    <source>
        <strain evidence="11">IBT-C3</strain>
    </source>
</reference>
<dbReference type="InterPro" id="IPR045851">
    <property type="entry name" value="AMP-bd_C_sf"/>
</dbReference>
<name>A0A7C9VHL8_9BRAD</name>
<keyword evidence="12" id="KW-1185">Reference proteome</keyword>
<evidence type="ECO:0000313" key="12">
    <source>
        <dbReference type="Proteomes" id="UP000480266"/>
    </source>
</evidence>
<evidence type="ECO:0000256" key="4">
    <source>
        <dbReference type="ARBA" id="ARBA00023098"/>
    </source>
</evidence>
<sequence>MQNQPLLLSSLLRHADRFHANTEIVSRTVEGPIHRYTYRDAARRTRQLASALQRWGVQYSDRVATMAWNNYRHFELEHGVTGMGAVWHAINPRLIPAQIIYIANHAEDKVLFFESSFLPLVEKLAPELKTVRLFVLMVDRVSMPAATTIPNLQCYEDFIKTGDENFVWPEFDELSASSLFYTSGTTGNPKGVLYSHRSDLLHVITECGAHSFGFTTQDTILPMTPMFHANGAWGFTYAPPMVGAKLVLPGPKLDAASVAELIETEGVTLTAGVPTLYTKLLQHFTEQGRGAGTLKRIAVAGSAPAPSMMEGFERLGVSVNHIWGMTETSPTGTTPQPSRKVARSSAQEQLHRKTMQGRPLFGVDVKIADENGNEMPRDGKSSGRLMVRGPWVLSGYYREEKPLLEDGWFNTGDLAVMDDDNYIQLTDRAKDVIKSGGEWISSIDVENLAIGCPGVAEAAVIGIPHPQWEERPLLIVVPAASEPATAKSIIAFLEGKIAKWWMPDDVIFIDALTYGATGKVQKMELRQRFAGHYTSKKSA</sequence>
<accession>A0A7C9VHL8</accession>
<evidence type="ECO:0000256" key="2">
    <source>
        <dbReference type="ARBA" id="ARBA00022598"/>
    </source>
</evidence>
<comment type="catalytic activity">
    <reaction evidence="5">
        <text>3-(methylsulfanyl)propanoate + ATP + CoA = 3-(methylsulfanyl)propanoyl-CoA + AMP + diphosphate</text>
        <dbReference type="Rhea" id="RHEA:43052"/>
        <dbReference type="ChEBI" id="CHEBI:30616"/>
        <dbReference type="ChEBI" id="CHEBI:33019"/>
        <dbReference type="ChEBI" id="CHEBI:49016"/>
        <dbReference type="ChEBI" id="CHEBI:57287"/>
        <dbReference type="ChEBI" id="CHEBI:82815"/>
        <dbReference type="ChEBI" id="CHEBI:456215"/>
        <dbReference type="EC" id="6.2.1.44"/>
    </reaction>
    <physiologicalReaction direction="left-to-right" evidence="5">
        <dbReference type="Rhea" id="RHEA:43053"/>
    </physiologicalReaction>
</comment>
<proteinExistence type="inferred from homology"/>
<dbReference type="Pfam" id="PF13193">
    <property type="entry name" value="AMP-binding_C"/>
    <property type="match status" value="1"/>
</dbReference>
<evidence type="ECO:0000256" key="5">
    <source>
        <dbReference type="ARBA" id="ARBA00051915"/>
    </source>
</evidence>
<comment type="similarity">
    <text evidence="1">Belongs to the ATP-dependent AMP-binding enzyme family.</text>
</comment>
<protein>
    <recommendedName>
        <fullName evidence="7">3-methylmercaptopropionyl-CoA ligase</fullName>
        <ecNumber evidence="6">6.2.1.44</ecNumber>
    </recommendedName>
</protein>
<evidence type="ECO:0000313" key="11">
    <source>
        <dbReference type="EMBL" id="NGX96009.1"/>
    </source>
</evidence>
<feature type="compositionally biased region" description="Polar residues" evidence="8">
    <location>
        <begin position="327"/>
        <end position="337"/>
    </location>
</feature>
<dbReference type="Gene3D" id="3.40.50.12780">
    <property type="entry name" value="N-terminal domain of ligase-like"/>
    <property type="match status" value="1"/>
</dbReference>
<dbReference type="SUPFAM" id="SSF56801">
    <property type="entry name" value="Acetyl-CoA synthetase-like"/>
    <property type="match status" value="1"/>
</dbReference>
<dbReference type="PANTHER" id="PTHR43859:SF4">
    <property type="entry name" value="BUTANOATE--COA LIGASE AAE1-RELATED"/>
    <property type="match status" value="1"/>
</dbReference>
<dbReference type="CDD" id="cd12119">
    <property type="entry name" value="ttLC_FACS_AlkK_like"/>
    <property type="match status" value="1"/>
</dbReference>
<dbReference type="Gene3D" id="3.30.300.30">
    <property type="match status" value="1"/>
</dbReference>
<feature type="domain" description="AMP-dependent synthetase/ligase" evidence="9">
    <location>
        <begin position="14"/>
        <end position="397"/>
    </location>
</feature>
<gene>
    <name evidence="11" type="ORF">G4V63_12510</name>
</gene>
<dbReference type="EMBL" id="JAAMRR010000657">
    <property type="protein sequence ID" value="NGX96009.1"/>
    <property type="molecule type" value="Genomic_DNA"/>
</dbReference>
<comment type="caution">
    <text evidence="11">The sequence shown here is derived from an EMBL/GenBank/DDBJ whole genome shotgun (WGS) entry which is preliminary data.</text>
</comment>
<dbReference type="GO" id="GO:0016874">
    <property type="term" value="F:ligase activity"/>
    <property type="evidence" value="ECO:0007669"/>
    <property type="project" value="UniProtKB-KW"/>
</dbReference>
<dbReference type="AlphaFoldDB" id="A0A7C9VHL8"/>
<dbReference type="InterPro" id="IPR042099">
    <property type="entry name" value="ANL_N_sf"/>
</dbReference>
<dbReference type="FunFam" id="3.30.300.30:FF:000008">
    <property type="entry name" value="2,3-dihydroxybenzoate-AMP ligase"/>
    <property type="match status" value="1"/>
</dbReference>
<feature type="domain" description="AMP-binding enzyme C-terminal" evidence="10">
    <location>
        <begin position="445"/>
        <end position="519"/>
    </location>
</feature>
<evidence type="ECO:0000256" key="3">
    <source>
        <dbReference type="ARBA" id="ARBA00022832"/>
    </source>
</evidence>
<dbReference type="InterPro" id="IPR025110">
    <property type="entry name" value="AMP-bd_C"/>
</dbReference>
<organism evidence="11 12">
    <name type="scientific">Candidatus Afipia apatlaquensis</name>
    <dbReference type="NCBI Taxonomy" id="2712852"/>
    <lineage>
        <taxon>Bacteria</taxon>
        <taxon>Pseudomonadati</taxon>
        <taxon>Pseudomonadota</taxon>
        <taxon>Alphaproteobacteria</taxon>
        <taxon>Hyphomicrobiales</taxon>
        <taxon>Nitrobacteraceae</taxon>
        <taxon>Afipia</taxon>
    </lineage>
</organism>
<keyword evidence="4" id="KW-0443">Lipid metabolism</keyword>
<evidence type="ECO:0000256" key="8">
    <source>
        <dbReference type="SAM" id="MobiDB-lite"/>
    </source>
</evidence>
<feature type="region of interest" description="Disordered" evidence="8">
    <location>
        <begin position="327"/>
        <end position="353"/>
    </location>
</feature>
<dbReference type="EC" id="6.2.1.44" evidence="6"/>
<keyword evidence="2 11" id="KW-0436">Ligase</keyword>
<evidence type="ECO:0000256" key="1">
    <source>
        <dbReference type="ARBA" id="ARBA00006432"/>
    </source>
</evidence>
<dbReference type="NCBIfam" id="NF004837">
    <property type="entry name" value="PRK06187.1"/>
    <property type="match status" value="1"/>
</dbReference>
<evidence type="ECO:0000256" key="7">
    <source>
        <dbReference type="ARBA" id="ARBA00067668"/>
    </source>
</evidence>
<dbReference type="InterPro" id="IPR000873">
    <property type="entry name" value="AMP-dep_synth/lig_dom"/>
</dbReference>
<evidence type="ECO:0000256" key="6">
    <source>
        <dbReference type="ARBA" id="ARBA00066616"/>
    </source>
</evidence>
<dbReference type="Pfam" id="PF00501">
    <property type="entry name" value="AMP-binding"/>
    <property type="match status" value="1"/>
</dbReference>
<evidence type="ECO:0000259" key="10">
    <source>
        <dbReference type="Pfam" id="PF13193"/>
    </source>
</evidence>
<dbReference type="Proteomes" id="UP000480266">
    <property type="component" value="Unassembled WGS sequence"/>
</dbReference>
<keyword evidence="3" id="KW-0276">Fatty acid metabolism</keyword>
<dbReference type="PANTHER" id="PTHR43859">
    <property type="entry name" value="ACYL-ACTIVATING ENZYME"/>
    <property type="match status" value="1"/>
</dbReference>
<dbReference type="GO" id="GO:0006631">
    <property type="term" value="P:fatty acid metabolic process"/>
    <property type="evidence" value="ECO:0007669"/>
    <property type="project" value="UniProtKB-KW"/>
</dbReference>